<accession>A0AAP4FYZ7</accession>
<keyword evidence="1" id="KW-0812">Transmembrane</keyword>
<dbReference type="AlphaFoldDB" id="A0AAP4FYZ7"/>
<dbReference type="EMBL" id="JASSOM010000094">
    <property type="protein sequence ID" value="MDK9366309.1"/>
    <property type="molecule type" value="Genomic_DNA"/>
</dbReference>
<evidence type="ECO:0008006" key="4">
    <source>
        <dbReference type="Google" id="ProtNLM"/>
    </source>
</evidence>
<name>A0AAP4FYZ7_9ENTR</name>
<reference evidence="2 3" key="1">
    <citation type="submission" date="2023-06" db="EMBL/GenBank/DDBJ databases">
        <title>Identification and characterization of antibiotic-resistant Gram-negative bacteria.</title>
        <authorList>
            <person name="Cho G.-S."/>
            <person name="Lee J."/>
            <person name="Tai E."/>
            <person name="Jeong S."/>
            <person name="Kim I."/>
            <person name="Kim B.-E."/>
            <person name="Jeong M.-I."/>
            <person name="Oh K.-K."/>
            <person name="Franz C.M.A.P."/>
        </authorList>
    </citation>
    <scope>NUCLEOTIDE SEQUENCE [LARGE SCALE GENOMIC DNA]</scope>
    <source>
        <strain evidence="2 3">V106_12</strain>
    </source>
</reference>
<keyword evidence="1" id="KW-0472">Membrane</keyword>
<protein>
    <recommendedName>
        <fullName evidence="4">ImpA domain-containing protein</fullName>
    </recommendedName>
</protein>
<dbReference type="Proteomes" id="UP001223214">
    <property type="component" value="Unassembled WGS sequence"/>
</dbReference>
<evidence type="ECO:0000313" key="2">
    <source>
        <dbReference type="EMBL" id="MDK9366309.1"/>
    </source>
</evidence>
<organism evidence="2 3">
    <name type="scientific">Lelliottia wanjuensis</name>
    <dbReference type="NCBI Taxonomy" id="3050585"/>
    <lineage>
        <taxon>Bacteria</taxon>
        <taxon>Pseudomonadati</taxon>
        <taxon>Pseudomonadota</taxon>
        <taxon>Gammaproteobacteria</taxon>
        <taxon>Enterobacterales</taxon>
        <taxon>Enterobacteriaceae</taxon>
        <taxon>Lelliottia</taxon>
    </lineage>
</organism>
<comment type="caution">
    <text evidence="2">The sequence shown here is derived from an EMBL/GenBank/DDBJ whole genome shotgun (WGS) entry which is preliminary data.</text>
</comment>
<feature type="transmembrane region" description="Helical" evidence="1">
    <location>
        <begin position="214"/>
        <end position="244"/>
    </location>
</feature>
<evidence type="ECO:0000256" key="1">
    <source>
        <dbReference type="SAM" id="Phobius"/>
    </source>
</evidence>
<keyword evidence="1" id="KW-1133">Transmembrane helix</keyword>
<gene>
    <name evidence="2" type="ORF">QQF32_24240</name>
</gene>
<keyword evidence="3" id="KW-1185">Reference proteome</keyword>
<evidence type="ECO:0000313" key="3">
    <source>
        <dbReference type="Proteomes" id="UP001223214"/>
    </source>
</evidence>
<sequence length="295" mass="33322">MKNFDPLRDNTWAGYMGDMLRGQQPINQLIPNHPYIDALPQIEQLLEKNTQYFMLLTLAEARGVLSDLMGQTDDFFSYTLGGGNIKDIWDGAHNFAGFSTYLDEANQLQFNLKGLGITAKACRYGGISYIKINGYPSLRRILKGTRYRAGNMQLLELGIGWRGMTYSIYQGAKFCVYFSLAFRAMELIFKNDYTLIVFFGDVIADAAKTIISCVIVGAVGFLFTLISAPVILTAGFLIITSVYLNKTLNRLDEKNGWSTTLKEKINELLVKEQKILEWNNQYMNTGLPSSFFISY</sequence>
<proteinExistence type="predicted"/>
<dbReference type="RefSeq" id="WP_285148850.1">
    <property type="nucleotide sequence ID" value="NZ_JASSOM010000094.1"/>
</dbReference>